<evidence type="ECO:0000313" key="2">
    <source>
        <dbReference type="EMBL" id="VAX39006.1"/>
    </source>
</evidence>
<feature type="domain" description="Pyruvate:ferredoxin oxidoreductase core" evidence="1">
    <location>
        <begin position="92"/>
        <end position="158"/>
    </location>
</feature>
<evidence type="ECO:0000259" key="1">
    <source>
        <dbReference type="Pfam" id="PF17147"/>
    </source>
</evidence>
<name>A0A3B1D814_9ZZZZ</name>
<dbReference type="GO" id="GO:0006979">
    <property type="term" value="P:response to oxidative stress"/>
    <property type="evidence" value="ECO:0007669"/>
    <property type="project" value="TreeGrafter"/>
</dbReference>
<dbReference type="AlphaFoldDB" id="A0A3B1D814"/>
<feature type="non-terminal residue" evidence="2">
    <location>
        <position position="1"/>
    </location>
</feature>
<dbReference type="PANTHER" id="PTHR32154:SF20">
    <property type="entry name" value="2-OXOGLUTARATE OXIDOREDUCTASE SUBUNIT KORA"/>
    <property type="match status" value="1"/>
</dbReference>
<dbReference type="GO" id="GO:0016491">
    <property type="term" value="F:oxidoreductase activity"/>
    <property type="evidence" value="ECO:0007669"/>
    <property type="project" value="UniProtKB-KW"/>
</dbReference>
<dbReference type="SUPFAM" id="SSF52922">
    <property type="entry name" value="TK C-terminal domain-like"/>
    <property type="match status" value="1"/>
</dbReference>
<dbReference type="EMBL" id="UOGK01000181">
    <property type="protein sequence ID" value="VAX39006.1"/>
    <property type="molecule type" value="Genomic_DNA"/>
</dbReference>
<gene>
    <name evidence="2" type="ORF">MNBD_PLANCTO03-403</name>
</gene>
<dbReference type="Gene3D" id="3.40.50.920">
    <property type="match status" value="1"/>
</dbReference>
<dbReference type="InterPro" id="IPR009014">
    <property type="entry name" value="Transketo_C/PFOR_II"/>
</dbReference>
<dbReference type="InterPro" id="IPR033412">
    <property type="entry name" value="PFOR_II"/>
</dbReference>
<accession>A0A3B1D814</accession>
<organism evidence="2">
    <name type="scientific">hydrothermal vent metagenome</name>
    <dbReference type="NCBI Taxonomy" id="652676"/>
    <lineage>
        <taxon>unclassified sequences</taxon>
        <taxon>metagenomes</taxon>
        <taxon>ecological metagenomes</taxon>
    </lineage>
</organism>
<keyword evidence="2" id="KW-0560">Oxidoreductase</keyword>
<dbReference type="Pfam" id="PF17147">
    <property type="entry name" value="PFOR_II"/>
    <property type="match status" value="1"/>
</dbReference>
<dbReference type="EC" id="1.2.7.-" evidence="2"/>
<proteinExistence type="predicted"/>
<dbReference type="InterPro" id="IPR050722">
    <property type="entry name" value="Pyruvate:ferred/Flavod_OxRd"/>
</dbReference>
<dbReference type="PANTHER" id="PTHR32154">
    <property type="entry name" value="PYRUVATE-FLAVODOXIN OXIDOREDUCTASE-RELATED"/>
    <property type="match status" value="1"/>
</dbReference>
<reference evidence="2" key="1">
    <citation type="submission" date="2018-06" db="EMBL/GenBank/DDBJ databases">
        <authorList>
            <person name="Zhirakovskaya E."/>
        </authorList>
    </citation>
    <scope>NUCLEOTIDE SEQUENCE</scope>
</reference>
<sequence>TEEWMAPPIDQSPWPEGLAAYEWDEKTGLSRRPIPGQRGGEYVLTGLAHTKQSHVAYDPTVNQMSCEMRSRKMAALAETLTPPTIHGDEEGDLLIVGWGSTIGSIEEAVDRARGDGHKVSSVHLRFIAPMEPGLKEMFDRFKRVMTVELNYSDPQEGFFGNPENARRAQLAQHLRAQTLHDVGYWSITPGQPLQPAQICQVILNTLAEMGLAERGAEVAHA</sequence>
<protein>
    <submittedName>
        <fullName evidence="2">2-oxoglutarate/2-oxoacid ferredoxin oxidoreductase, gamma subunit / 2-oxoglutarate/2-oxoacid ferredoxin oxidoreductase, alpha subunit</fullName>
        <ecNumber evidence="2">1.2.7.-</ecNumber>
    </submittedName>
</protein>